<reference evidence="3" key="1">
    <citation type="journal article" date="2014" name="Int. J. Syst. Evol. Microbiol.">
        <title>Complete genome sequence of Corynebacterium casei LMG S-19264T (=DSM 44701T), isolated from a smear-ripened cheese.</title>
        <authorList>
            <consortium name="US DOE Joint Genome Institute (JGI-PGF)"/>
            <person name="Walter F."/>
            <person name="Albersmeier A."/>
            <person name="Kalinowski J."/>
            <person name="Ruckert C."/>
        </authorList>
    </citation>
    <scope>NUCLEOTIDE SEQUENCE</scope>
    <source>
        <strain evidence="3">CGMCC 4.7403</strain>
    </source>
</reference>
<protein>
    <recommendedName>
        <fullName evidence="2">N-acetyltransferase domain-containing protein</fullName>
    </recommendedName>
</protein>
<evidence type="ECO:0000259" key="2">
    <source>
        <dbReference type="PROSITE" id="PS51186"/>
    </source>
</evidence>
<dbReference type="RefSeq" id="WP_189781818.1">
    <property type="nucleotide sequence ID" value="NZ_BNAT01000004.1"/>
</dbReference>
<dbReference type="InterPro" id="IPR000182">
    <property type="entry name" value="GNAT_dom"/>
</dbReference>
<feature type="region of interest" description="Disordered" evidence="1">
    <location>
        <begin position="196"/>
        <end position="216"/>
    </location>
</feature>
<gene>
    <name evidence="3" type="ORF">GCM10017771_17430</name>
</gene>
<dbReference type="InterPro" id="IPR016181">
    <property type="entry name" value="Acyl_CoA_acyltransferase"/>
</dbReference>
<feature type="domain" description="N-acetyltransferase" evidence="2">
    <location>
        <begin position="22"/>
        <end position="195"/>
    </location>
</feature>
<dbReference type="PROSITE" id="PS51186">
    <property type="entry name" value="GNAT"/>
    <property type="match status" value="1"/>
</dbReference>
<dbReference type="AlphaFoldDB" id="A0A919GIV0"/>
<dbReference type="SUPFAM" id="SSF55729">
    <property type="entry name" value="Acyl-CoA N-acyltransferases (Nat)"/>
    <property type="match status" value="1"/>
</dbReference>
<accession>A0A919GIV0</accession>
<dbReference type="Gene3D" id="3.40.630.30">
    <property type="match status" value="1"/>
</dbReference>
<proteinExistence type="predicted"/>
<evidence type="ECO:0000256" key="1">
    <source>
        <dbReference type="SAM" id="MobiDB-lite"/>
    </source>
</evidence>
<comment type="caution">
    <text evidence="3">The sequence shown here is derived from an EMBL/GenBank/DDBJ whole genome shotgun (WGS) entry which is preliminary data.</text>
</comment>
<organism evidence="3 4">
    <name type="scientific">Streptomyces capitiformicae</name>
    <dbReference type="NCBI Taxonomy" id="2014920"/>
    <lineage>
        <taxon>Bacteria</taxon>
        <taxon>Bacillati</taxon>
        <taxon>Actinomycetota</taxon>
        <taxon>Actinomycetes</taxon>
        <taxon>Kitasatosporales</taxon>
        <taxon>Streptomycetaceae</taxon>
        <taxon>Streptomyces</taxon>
    </lineage>
</organism>
<dbReference type="GO" id="GO:0016747">
    <property type="term" value="F:acyltransferase activity, transferring groups other than amino-acyl groups"/>
    <property type="evidence" value="ECO:0007669"/>
    <property type="project" value="InterPro"/>
</dbReference>
<evidence type="ECO:0000313" key="4">
    <source>
        <dbReference type="Proteomes" id="UP000603227"/>
    </source>
</evidence>
<dbReference type="EMBL" id="BNAT01000004">
    <property type="protein sequence ID" value="GHH85247.1"/>
    <property type="molecule type" value="Genomic_DNA"/>
</dbReference>
<evidence type="ECO:0000313" key="3">
    <source>
        <dbReference type="EMBL" id="GHH85247.1"/>
    </source>
</evidence>
<reference evidence="3" key="2">
    <citation type="submission" date="2020-09" db="EMBL/GenBank/DDBJ databases">
        <authorList>
            <person name="Sun Q."/>
            <person name="Zhou Y."/>
        </authorList>
    </citation>
    <scope>NUCLEOTIDE SEQUENCE</scope>
    <source>
        <strain evidence="3">CGMCC 4.7403</strain>
    </source>
</reference>
<dbReference type="Pfam" id="PF00583">
    <property type="entry name" value="Acetyltransf_1"/>
    <property type="match status" value="1"/>
</dbReference>
<name>A0A919GIV0_9ACTN</name>
<dbReference type="Proteomes" id="UP000603227">
    <property type="component" value="Unassembled WGS sequence"/>
</dbReference>
<sequence>MKDDQALRVHERLATSPLLYPVTFGEGRRFGLWDLASLAEGALGSCVDPDSLTVSSEKRLRLGLGATGQECTHDDEFRRRYWIRTPSGHGPAGTIAVDTWPMGGGALRVSSLYVHPVARRQGLASAALDTVYGACRAEGLHGFRLDTHWTWQSSVRYYLGRGLWTTSWKHSLGLARLSYLPRYEVREDGEELTLLVTGSPESSDRDGTAATDPPAPVMVPLLVAGRDGAWLRLRETEQYRSMPDPRDTVRLYARSTLALHLAVRGLPLVRGETEAARADRWCDIGEPEGLAYKIGIFERVAREDGWRVASPYTDTRRTDHPPYETAPRPTPGRPQSRLFTNGFA</sequence>
<feature type="region of interest" description="Disordered" evidence="1">
    <location>
        <begin position="311"/>
        <end position="344"/>
    </location>
</feature>
<keyword evidence="4" id="KW-1185">Reference proteome</keyword>
<dbReference type="CDD" id="cd04301">
    <property type="entry name" value="NAT_SF"/>
    <property type="match status" value="1"/>
</dbReference>